<dbReference type="GO" id="GO:0005525">
    <property type="term" value="F:GTP binding"/>
    <property type="evidence" value="ECO:0007669"/>
    <property type="project" value="UniProtKB-KW"/>
</dbReference>
<gene>
    <name evidence="3" type="primary">AVEN_174150_1</name>
    <name evidence="3" type="ORF">TNIN_298701</name>
</gene>
<comment type="caution">
    <text evidence="3">The sequence shown here is derived from an EMBL/GenBank/DDBJ whole genome shotgun (WGS) entry which is preliminary data.</text>
</comment>
<dbReference type="Proteomes" id="UP000886998">
    <property type="component" value="Unassembled WGS sequence"/>
</dbReference>
<keyword evidence="2" id="KW-0342">GTP-binding</keyword>
<evidence type="ECO:0000313" key="4">
    <source>
        <dbReference type="Proteomes" id="UP000886998"/>
    </source>
</evidence>
<dbReference type="EMBL" id="BMAV01017034">
    <property type="protein sequence ID" value="GFY68380.1"/>
    <property type="molecule type" value="Genomic_DNA"/>
</dbReference>
<accession>A0A8X6Y916</accession>
<proteinExistence type="predicted"/>
<dbReference type="AlphaFoldDB" id="A0A8X6Y916"/>
<evidence type="ECO:0000313" key="3">
    <source>
        <dbReference type="EMBL" id="GFY68380.1"/>
    </source>
</evidence>
<evidence type="ECO:0000256" key="1">
    <source>
        <dbReference type="ARBA" id="ARBA00022741"/>
    </source>
</evidence>
<organism evidence="3 4">
    <name type="scientific">Trichonephila inaurata madagascariensis</name>
    <dbReference type="NCBI Taxonomy" id="2747483"/>
    <lineage>
        <taxon>Eukaryota</taxon>
        <taxon>Metazoa</taxon>
        <taxon>Ecdysozoa</taxon>
        <taxon>Arthropoda</taxon>
        <taxon>Chelicerata</taxon>
        <taxon>Arachnida</taxon>
        <taxon>Araneae</taxon>
        <taxon>Araneomorphae</taxon>
        <taxon>Entelegynae</taxon>
        <taxon>Araneoidea</taxon>
        <taxon>Nephilidae</taxon>
        <taxon>Trichonephila</taxon>
        <taxon>Trichonephila inaurata</taxon>
    </lineage>
</organism>
<dbReference type="GO" id="GO:0005739">
    <property type="term" value="C:mitochondrion"/>
    <property type="evidence" value="ECO:0007669"/>
    <property type="project" value="TreeGrafter"/>
</dbReference>
<sequence>MVRLSAYFTSQFRESFVSIFGNRGSKAWYPGHMYKGVLQMQAKLAIVDCILEVHDARISFYSFKYNFLK</sequence>
<keyword evidence="1" id="KW-0547">Nucleotide-binding</keyword>
<protein>
    <submittedName>
        <fullName evidence="3">Uncharacterized protein</fullName>
    </submittedName>
</protein>
<dbReference type="PANTHER" id="PTHR45782:SF4">
    <property type="entry name" value="MITOCHONDRIAL RIBOSOME-ASSOCIATED GTPASE 1"/>
    <property type="match status" value="1"/>
</dbReference>
<name>A0A8X6Y916_9ARAC</name>
<keyword evidence="4" id="KW-1185">Reference proteome</keyword>
<dbReference type="OrthoDB" id="269151at2759"/>
<evidence type="ECO:0000256" key="2">
    <source>
        <dbReference type="ARBA" id="ARBA00023134"/>
    </source>
</evidence>
<dbReference type="GO" id="GO:0032543">
    <property type="term" value="P:mitochondrial translation"/>
    <property type="evidence" value="ECO:0007669"/>
    <property type="project" value="TreeGrafter"/>
</dbReference>
<dbReference type="GO" id="GO:0003924">
    <property type="term" value="F:GTPase activity"/>
    <property type="evidence" value="ECO:0007669"/>
    <property type="project" value="TreeGrafter"/>
</dbReference>
<dbReference type="PANTHER" id="PTHR45782">
    <property type="entry name" value="MITOCHONDRIAL RIBOSOME-ASSOCIATED GTPASE 1"/>
    <property type="match status" value="1"/>
</dbReference>
<reference evidence="3" key="1">
    <citation type="submission" date="2020-08" db="EMBL/GenBank/DDBJ databases">
        <title>Multicomponent nature underlies the extraordinary mechanical properties of spider dragline silk.</title>
        <authorList>
            <person name="Kono N."/>
            <person name="Nakamura H."/>
            <person name="Mori M."/>
            <person name="Yoshida Y."/>
            <person name="Ohtoshi R."/>
            <person name="Malay A.D."/>
            <person name="Moran D.A.P."/>
            <person name="Tomita M."/>
            <person name="Numata K."/>
            <person name="Arakawa K."/>
        </authorList>
    </citation>
    <scope>NUCLEOTIDE SEQUENCE</scope>
</reference>